<feature type="region of interest" description="Disordered" evidence="1">
    <location>
        <begin position="637"/>
        <end position="669"/>
    </location>
</feature>
<dbReference type="PANTHER" id="PTHR32170">
    <property type="entry name" value="PROTEASOME ACTIVATOR COMPLEX SUBUNIT 4"/>
    <property type="match status" value="1"/>
</dbReference>
<reference evidence="4 5" key="1">
    <citation type="submission" date="2015-09" db="EMBL/GenBank/DDBJ databases">
        <title>Draft genome of the parasitic nematode Teladorsagia circumcincta isolate WARC Sus (inbred).</title>
        <authorList>
            <person name="Mitreva M."/>
        </authorList>
    </citation>
    <scope>NUCLEOTIDE SEQUENCE [LARGE SCALE GENOMIC DNA]</scope>
    <source>
        <strain evidence="4 5">S</strain>
    </source>
</reference>
<dbReference type="GO" id="GO:0005829">
    <property type="term" value="C:cytosol"/>
    <property type="evidence" value="ECO:0007669"/>
    <property type="project" value="TreeGrafter"/>
</dbReference>
<feature type="compositionally biased region" description="Acidic residues" evidence="1">
    <location>
        <begin position="9"/>
        <end position="20"/>
    </location>
</feature>
<feature type="compositionally biased region" description="Polar residues" evidence="1">
    <location>
        <begin position="637"/>
        <end position="657"/>
    </location>
</feature>
<evidence type="ECO:0000259" key="2">
    <source>
        <dbReference type="Pfam" id="PF11919"/>
    </source>
</evidence>
<keyword evidence="5" id="KW-1185">Reference proteome</keyword>
<feature type="domain" description="Proteasome activator complex subunit 4-like HEAT repeat-like" evidence="3">
    <location>
        <begin position="500"/>
        <end position="580"/>
    </location>
</feature>
<evidence type="ECO:0000313" key="5">
    <source>
        <dbReference type="Proteomes" id="UP000230423"/>
    </source>
</evidence>
<dbReference type="InterPro" id="IPR021843">
    <property type="entry name" value="PSME4_C"/>
</dbReference>
<dbReference type="Pfam" id="PF23096">
    <property type="entry name" value="HEAT_PSME4"/>
    <property type="match status" value="2"/>
</dbReference>
<proteinExistence type="predicted"/>
<sequence>MDGCLHDVESDDSEDEETDSENIRPPSGENFREHLVNILEEVAERLVSSKREHTQVLCTICKILHSLIHVNHADSHQLDTATGEHGDIYSYMTIPISKKRHIFVLESQAYVAHMRNVVELPAGTFTEFHLRVVRILAKLILNDYSEVVDYPDVIDMYDDLWNDIGKLQKPARKHYECPKLIAFCNEWFKSLPKTGDWAKFKDQKALEDAKEARTANRKASQKFVHSKQRSQETNYDVMHEYCNAKINFTRQVRCIYNPAWLDILIGKFVDDEEYLRERSSDELSFWLKKNKPKTIRMNWCCPKKAESSFLKCGLRMDNLPLVYDSLNLPTTEEKWNKTVFFSKPHGSYKWPTFISVVVYAVKQQLNRTPLSDCEKAIVTAFEDETLYAKWIELLLVEKHDSKEVNDNTVWMVKYLLRNFPASDVIYKRITTTLQELLKSRKRAEQRLAAELFTGVAKGTKYIGFKRLDQLWQWLAPAIDNLYDRMNADAYLSWQSCITDRAEQRLAAELFTGVAKGTKYIGFKRLDQLWQWLAPAIDNLYDRMNADAYLSWQSCITDVLNRDDTRRFWWLIERFLNSMTRPAPTAWHQGISLKHVCTVLEANMNNDLKHMPERFQLESVDVWLGRFEKKLGLLVSPPKTTSDTSLKQQGSETKQSNGKQDDDQSKSLTPTTETFHRSSLWRVRVSVLKFLQVIVFSNIYVLEMNQRTKKVVQILFEALIDSQRAATMALREFRRSHREEWEKTTKIIGSDLVYKIENAIAPIYYA</sequence>
<dbReference type="GO" id="GO:0010499">
    <property type="term" value="P:proteasomal ubiquitin-independent protein catabolic process"/>
    <property type="evidence" value="ECO:0007669"/>
    <property type="project" value="TreeGrafter"/>
</dbReference>
<dbReference type="EMBL" id="KZ345910">
    <property type="protein sequence ID" value="PIO71576.1"/>
    <property type="molecule type" value="Genomic_DNA"/>
</dbReference>
<dbReference type="GO" id="GO:0005634">
    <property type="term" value="C:nucleus"/>
    <property type="evidence" value="ECO:0007669"/>
    <property type="project" value="TreeGrafter"/>
</dbReference>
<feature type="region of interest" description="Disordered" evidence="1">
    <location>
        <begin position="1"/>
        <end position="29"/>
    </location>
</feature>
<evidence type="ECO:0000256" key="1">
    <source>
        <dbReference type="SAM" id="MobiDB-lite"/>
    </source>
</evidence>
<dbReference type="Pfam" id="PF11919">
    <property type="entry name" value="PSME4_C"/>
    <property type="match status" value="1"/>
</dbReference>
<evidence type="ECO:0000313" key="4">
    <source>
        <dbReference type="EMBL" id="PIO71576.1"/>
    </source>
</evidence>
<gene>
    <name evidence="4" type="ORF">TELCIR_06520</name>
</gene>
<dbReference type="InterPro" id="IPR035309">
    <property type="entry name" value="PSME4"/>
</dbReference>
<dbReference type="InterPro" id="IPR016024">
    <property type="entry name" value="ARM-type_fold"/>
</dbReference>
<feature type="domain" description="Proteasome activator complex subunit 4-like HEAT repeat-like" evidence="3">
    <location>
        <begin position="263"/>
        <end position="497"/>
    </location>
</feature>
<dbReference type="InterPro" id="IPR055455">
    <property type="entry name" value="HEAT_PSME4"/>
</dbReference>
<dbReference type="Proteomes" id="UP000230423">
    <property type="component" value="Unassembled WGS sequence"/>
</dbReference>
<evidence type="ECO:0008006" key="6">
    <source>
        <dbReference type="Google" id="ProtNLM"/>
    </source>
</evidence>
<organism evidence="4 5">
    <name type="scientific">Teladorsagia circumcincta</name>
    <name type="common">Brown stomach worm</name>
    <name type="synonym">Ostertagia circumcincta</name>
    <dbReference type="NCBI Taxonomy" id="45464"/>
    <lineage>
        <taxon>Eukaryota</taxon>
        <taxon>Metazoa</taxon>
        <taxon>Ecdysozoa</taxon>
        <taxon>Nematoda</taxon>
        <taxon>Chromadorea</taxon>
        <taxon>Rhabditida</taxon>
        <taxon>Rhabditina</taxon>
        <taxon>Rhabditomorpha</taxon>
        <taxon>Strongyloidea</taxon>
        <taxon>Trichostrongylidae</taxon>
        <taxon>Teladorsagia</taxon>
    </lineage>
</organism>
<dbReference type="GO" id="GO:0070628">
    <property type="term" value="F:proteasome binding"/>
    <property type="evidence" value="ECO:0007669"/>
    <property type="project" value="InterPro"/>
</dbReference>
<feature type="domain" description="Proteasome activator complex subunit 4 C-terminal" evidence="2">
    <location>
        <begin position="722"/>
        <end position="765"/>
    </location>
</feature>
<name>A0A2G9UN48_TELCI</name>
<accession>A0A2G9UN48</accession>
<dbReference type="GO" id="GO:0016504">
    <property type="term" value="F:peptidase activator activity"/>
    <property type="evidence" value="ECO:0007669"/>
    <property type="project" value="InterPro"/>
</dbReference>
<dbReference type="PANTHER" id="PTHR32170:SF4">
    <property type="entry name" value="DUF3437 DOMAIN-CONTAINING PROTEIN-RELATED"/>
    <property type="match status" value="1"/>
</dbReference>
<evidence type="ECO:0000259" key="3">
    <source>
        <dbReference type="Pfam" id="PF23096"/>
    </source>
</evidence>
<dbReference type="OrthoDB" id="5845087at2759"/>
<protein>
    <recommendedName>
        <fullName evidence="6">Proteasome activator Blm10 mid region domain-containing protein</fullName>
    </recommendedName>
</protein>
<dbReference type="SUPFAM" id="SSF48371">
    <property type="entry name" value="ARM repeat"/>
    <property type="match status" value="1"/>
</dbReference>
<dbReference type="AlphaFoldDB" id="A0A2G9UN48"/>